<dbReference type="Proteomes" id="UP000436016">
    <property type="component" value="Unassembled WGS sequence"/>
</dbReference>
<protein>
    <submittedName>
        <fullName evidence="1">Uncharacterized protein</fullName>
    </submittedName>
</protein>
<keyword evidence="2" id="KW-1185">Reference proteome</keyword>
<sequence length="76" mass="8296">MEHIFFILIAGCSHDLSTCQVQEASQPFLGAESHCEEQLNRLMLETPAEWPVIEGRCVAAGTELVLAQPDPSELAS</sequence>
<evidence type="ECO:0000313" key="2">
    <source>
        <dbReference type="Proteomes" id="UP000436016"/>
    </source>
</evidence>
<comment type="caution">
    <text evidence="1">The sequence shown here is derived from an EMBL/GenBank/DDBJ whole genome shotgun (WGS) entry which is preliminary data.</text>
</comment>
<reference evidence="1 2" key="1">
    <citation type="submission" date="2019-12" db="EMBL/GenBank/DDBJ databases">
        <title>Strain KN286 was isolated from seawater, which was collected from Caroline Seamount in the tropical western Pacific.</title>
        <authorList>
            <person name="Wang Q."/>
        </authorList>
    </citation>
    <scope>NUCLEOTIDE SEQUENCE [LARGE SCALE GENOMIC DNA]</scope>
    <source>
        <strain evidence="1 2">KN286</strain>
    </source>
</reference>
<organism evidence="1 2">
    <name type="scientific">Oceanomicrobium pacificus</name>
    <dbReference type="NCBI Taxonomy" id="2692916"/>
    <lineage>
        <taxon>Bacteria</taxon>
        <taxon>Pseudomonadati</taxon>
        <taxon>Pseudomonadota</taxon>
        <taxon>Alphaproteobacteria</taxon>
        <taxon>Rhodobacterales</taxon>
        <taxon>Paracoccaceae</taxon>
        <taxon>Oceanomicrobium</taxon>
    </lineage>
</organism>
<dbReference type="AlphaFoldDB" id="A0A6B0TI15"/>
<evidence type="ECO:0000313" key="1">
    <source>
        <dbReference type="EMBL" id="MXU64050.1"/>
    </source>
</evidence>
<accession>A0A6B0TI15</accession>
<proteinExistence type="predicted"/>
<name>A0A6B0TI15_9RHOB</name>
<dbReference type="RefSeq" id="WP_160851099.1">
    <property type="nucleotide sequence ID" value="NZ_WUWG01000001.1"/>
</dbReference>
<dbReference type="EMBL" id="WUWG01000001">
    <property type="protein sequence ID" value="MXU64050.1"/>
    <property type="molecule type" value="Genomic_DNA"/>
</dbReference>
<gene>
    <name evidence="1" type="ORF">GSH16_01225</name>
</gene>